<feature type="transmembrane region" description="Helical" evidence="1">
    <location>
        <begin position="80"/>
        <end position="100"/>
    </location>
</feature>
<sequence length="103" mass="10321">MSARSFVRTPWQRRSLAGLLGLVVLAPAFAWAAGQTRYAEPMDNAAALAGAASGAVPTSISLFSGYALPGLGPHAGTLGGAFLGTLLTLTLALGLGRLLAAGR</sequence>
<reference evidence="2" key="1">
    <citation type="submission" date="2022-09" db="EMBL/GenBank/DDBJ databases">
        <title>Diverse halophilic archaea isolated from saline environments.</title>
        <authorList>
            <person name="Cui H.-L."/>
        </authorList>
    </citation>
    <scope>NUCLEOTIDE SEQUENCE</scope>
    <source>
        <strain evidence="2">ZS-35-S2</strain>
    </source>
</reference>
<dbReference type="Proteomes" id="UP001057580">
    <property type="component" value="Chromosome"/>
</dbReference>
<keyword evidence="1" id="KW-0812">Transmembrane</keyword>
<organism evidence="2 3">
    <name type="scientific">Salinirubellus salinus</name>
    <dbReference type="NCBI Taxonomy" id="1364945"/>
    <lineage>
        <taxon>Archaea</taxon>
        <taxon>Methanobacteriati</taxon>
        <taxon>Methanobacteriota</taxon>
        <taxon>Stenosarchaea group</taxon>
        <taxon>Halobacteria</taxon>
        <taxon>Halobacteriales</taxon>
        <taxon>Natronomonadaceae</taxon>
        <taxon>Salinirubellus</taxon>
    </lineage>
</organism>
<proteinExistence type="predicted"/>
<keyword evidence="3" id="KW-1185">Reference proteome</keyword>
<feature type="transmembrane region" description="Helical" evidence="1">
    <location>
        <begin position="48"/>
        <end position="68"/>
    </location>
</feature>
<keyword evidence="1" id="KW-0472">Membrane</keyword>
<accession>A0A9E7R140</accession>
<keyword evidence="1" id="KW-1133">Transmembrane helix</keyword>
<evidence type="ECO:0000313" key="3">
    <source>
        <dbReference type="Proteomes" id="UP001057580"/>
    </source>
</evidence>
<dbReference type="EMBL" id="CP104003">
    <property type="protein sequence ID" value="UWM53766.1"/>
    <property type="molecule type" value="Genomic_DNA"/>
</dbReference>
<name>A0A9E7R140_9EURY</name>
<evidence type="ECO:0000313" key="2">
    <source>
        <dbReference type="EMBL" id="UWM53766.1"/>
    </source>
</evidence>
<gene>
    <name evidence="2" type="ORF">N0B31_16720</name>
</gene>
<dbReference type="AlphaFoldDB" id="A0A9E7R140"/>
<dbReference type="KEGG" id="ssai:N0B31_16720"/>
<protein>
    <submittedName>
        <fullName evidence="2">Metal transporter</fullName>
    </submittedName>
</protein>
<evidence type="ECO:0000256" key="1">
    <source>
        <dbReference type="SAM" id="Phobius"/>
    </source>
</evidence>